<comment type="similarity">
    <text evidence="1 3">Belongs to the short-chain dehydrogenases/reductases (SDR) family.</text>
</comment>
<evidence type="ECO:0000256" key="1">
    <source>
        <dbReference type="ARBA" id="ARBA00006484"/>
    </source>
</evidence>
<name>A0A6G1QTX9_CHAAH</name>
<dbReference type="Pfam" id="PF00106">
    <property type="entry name" value="adh_short"/>
    <property type="match status" value="1"/>
</dbReference>
<dbReference type="PRINTS" id="PR00081">
    <property type="entry name" value="GDHRDH"/>
</dbReference>
<evidence type="ECO:0000313" key="5">
    <source>
        <dbReference type="Proteomes" id="UP000503349"/>
    </source>
</evidence>
<evidence type="ECO:0000256" key="2">
    <source>
        <dbReference type="ARBA" id="ARBA00023002"/>
    </source>
</evidence>
<dbReference type="Gene3D" id="3.40.50.720">
    <property type="entry name" value="NAD(P)-binding Rossmann-like Domain"/>
    <property type="match status" value="1"/>
</dbReference>
<keyword evidence="5" id="KW-1185">Reference proteome</keyword>
<sequence length="378" mass="41596">MEICTWFCVGAAALYIFTLLRKLKDGAQGRHWPVALTVALVGACLYFTESPVFCGLVLLGCSLGLLGEVARRPELLPVQSRAVLITGCDSGFGHALAILLSDMRVKVFAGVLDVNGAGAQQLRERGSENLQVLQLDVTDSSQIETARRYICAQVGDAGLWGLVNNAGIFHCPVEAELHPLFVYRRFMEVNFLGAVTMCQVFLPLLRRSRGRIVNVSSLAGDVPMPSLAAYGSSKAALKVFSEVLRLELLVWGVKVTLIQPAGFRTNIFGNKDDRSRYRDEIFSGISSEARQDYGDEYISSLLSRLSKMSQQVTEDLCPVVDNMCHALLSVHPRSVYTPGKFGWLLPFLHRCCPTAVFDLISMRMLISTDCEPVGLKRN</sequence>
<dbReference type="PRINTS" id="PR00080">
    <property type="entry name" value="SDRFAMILY"/>
</dbReference>
<accession>A0A6G1QTX9</accession>
<dbReference type="Proteomes" id="UP000503349">
    <property type="component" value="Chromosome 23"/>
</dbReference>
<protein>
    <submittedName>
        <fullName evidence="4">Estradiol 17-beta-dehydrogenase 2</fullName>
    </submittedName>
</protein>
<dbReference type="SUPFAM" id="SSF51735">
    <property type="entry name" value="NAD(P)-binding Rossmann-fold domains"/>
    <property type="match status" value="1"/>
</dbReference>
<dbReference type="InterPro" id="IPR020904">
    <property type="entry name" value="Sc_DH/Rdtase_CS"/>
</dbReference>
<keyword evidence="2" id="KW-0560">Oxidoreductase</keyword>
<organism evidence="4 5">
    <name type="scientific">Channa argus</name>
    <name type="common">Northern snakehead</name>
    <name type="synonym">Ophicephalus argus</name>
    <dbReference type="NCBI Taxonomy" id="215402"/>
    <lineage>
        <taxon>Eukaryota</taxon>
        <taxon>Metazoa</taxon>
        <taxon>Chordata</taxon>
        <taxon>Craniata</taxon>
        <taxon>Vertebrata</taxon>
        <taxon>Euteleostomi</taxon>
        <taxon>Actinopterygii</taxon>
        <taxon>Neopterygii</taxon>
        <taxon>Teleostei</taxon>
        <taxon>Neoteleostei</taxon>
        <taxon>Acanthomorphata</taxon>
        <taxon>Anabantaria</taxon>
        <taxon>Anabantiformes</taxon>
        <taxon>Channoidei</taxon>
        <taxon>Channidae</taxon>
        <taxon>Channa</taxon>
    </lineage>
</organism>
<dbReference type="GO" id="GO:0016491">
    <property type="term" value="F:oxidoreductase activity"/>
    <property type="evidence" value="ECO:0007669"/>
    <property type="project" value="UniProtKB-KW"/>
</dbReference>
<dbReference type="GO" id="GO:0008202">
    <property type="term" value="P:steroid metabolic process"/>
    <property type="evidence" value="ECO:0007669"/>
    <property type="project" value="TreeGrafter"/>
</dbReference>
<dbReference type="PROSITE" id="PS00061">
    <property type="entry name" value="ADH_SHORT"/>
    <property type="match status" value="1"/>
</dbReference>
<gene>
    <name evidence="4" type="ORF">EXN66_Car021696</name>
</gene>
<evidence type="ECO:0000256" key="3">
    <source>
        <dbReference type="RuleBase" id="RU000363"/>
    </source>
</evidence>
<evidence type="ECO:0000313" key="4">
    <source>
        <dbReference type="EMBL" id="KAF3706005.1"/>
    </source>
</evidence>
<dbReference type="PANTHER" id="PTHR43313">
    <property type="entry name" value="SHORT-CHAIN DEHYDROGENASE/REDUCTASE FAMILY 9C"/>
    <property type="match status" value="1"/>
</dbReference>
<proteinExistence type="inferred from homology"/>
<dbReference type="EMBL" id="CM015734">
    <property type="protein sequence ID" value="KAF3706005.1"/>
    <property type="molecule type" value="Genomic_DNA"/>
</dbReference>
<dbReference type="PANTHER" id="PTHR43313:SF3">
    <property type="entry name" value="17-BETA-HYDROXYSTEROID DEHYDROGENASE TYPE 2"/>
    <property type="match status" value="1"/>
</dbReference>
<dbReference type="AlphaFoldDB" id="A0A6G1QTX9"/>
<dbReference type="InterPro" id="IPR036291">
    <property type="entry name" value="NAD(P)-bd_dom_sf"/>
</dbReference>
<dbReference type="InterPro" id="IPR002347">
    <property type="entry name" value="SDR_fam"/>
</dbReference>
<reference evidence="4 5" key="1">
    <citation type="submission" date="2019-02" db="EMBL/GenBank/DDBJ databases">
        <title>Opniocepnalus argus genome.</title>
        <authorList>
            <person name="Zhou C."/>
            <person name="Xiao S."/>
        </authorList>
    </citation>
    <scope>NUCLEOTIDE SEQUENCE [LARGE SCALE GENOMIC DNA]</scope>
    <source>
        <strain evidence="4">OARG1902GOOAL</strain>
        <tissue evidence="4">Muscle</tissue>
    </source>
</reference>
<reference evidence="5" key="2">
    <citation type="submission" date="2019-02" db="EMBL/GenBank/DDBJ databases">
        <title>Opniocepnalus argus Var Kimnra genome.</title>
        <authorList>
            <person name="Zhou C."/>
            <person name="Xiao S."/>
        </authorList>
    </citation>
    <scope>NUCLEOTIDE SEQUENCE [LARGE SCALE GENOMIC DNA]</scope>
</reference>